<dbReference type="OrthoDB" id="3533800at2759"/>
<evidence type="ECO:0000313" key="2">
    <source>
        <dbReference type="EMBL" id="KAF4625740.1"/>
    </source>
</evidence>
<gene>
    <name evidence="2" type="ORF">G7Y89_g12425</name>
</gene>
<dbReference type="Proteomes" id="UP000566819">
    <property type="component" value="Unassembled WGS sequence"/>
</dbReference>
<protein>
    <submittedName>
        <fullName evidence="2">Uncharacterized protein</fullName>
    </submittedName>
</protein>
<evidence type="ECO:0000313" key="3">
    <source>
        <dbReference type="Proteomes" id="UP000566819"/>
    </source>
</evidence>
<reference evidence="2 3" key="1">
    <citation type="submission" date="2020-03" db="EMBL/GenBank/DDBJ databases">
        <title>Draft Genome Sequence of Cudoniella acicularis.</title>
        <authorList>
            <person name="Buettner E."/>
            <person name="Kellner H."/>
        </authorList>
    </citation>
    <scope>NUCLEOTIDE SEQUENCE [LARGE SCALE GENOMIC DNA]</scope>
    <source>
        <strain evidence="2 3">DSM 108380</strain>
    </source>
</reference>
<organism evidence="2 3">
    <name type="scientific">Cudoniella acicularis</name>
    <dbReference type="NCBI Taxonomy" id="354080"/>
    <lineage>
        <taxon>Eukaryota</taxon>
        <taxon>Fungi</taxon>
        <taxon>Dikarya</taxon>
        <taxon>Ascomycota</taxon>
        <taxon>Pezizomycotina</taxon>
        <taxon>Leotiomycetes</taxon>
        <taxon>Helotiales</taxon>
        <taxon>Tricladiaceae</taxon>
        <taxon>Cudoniella</taxon>
    </lineage>
</organism>
<dbReference type="AlphaFoldDB" id="A0A8H4VZ67"/>
<dbReference type="EMBL" id="JAAMPI010001306">
    <property type="protein sequence ID" value="KAF4625740.1"/>
    <property type="molecule type" value="Genomic_DNA"/>
</dbReference>
<sequence length="169" mass="17661">MMRILNESNTSSGINSTTQTTNTTSGSGTSIFGSTIYWPFNSSISSPGTTSLNFEDITYPINGEIFIPPAQPTVTRATNEIVIRGAALTSLSCSSSMADVLYVPTSQAGDITNKITNATVEMTTYGTAGNYTLFEGSVTTSQASSIVVKVLLDDAASKTVKSKIFVGGV</sequence>
<comment type="caution">
    <text evidence="2">The sequence shown here is derived from an EMBL/GenBank/DDBJ whole genome shotgun (WGS) entry which is preliminary data.</text>
</comment>
<feature type="region of interest" description="Disordered" evidence="1">
    <location>
        <begin position="1"/>
        <end position="27"/>
    </location>
</feature>
<keyword evidence="3" id="KW-1185">Reference proteome</keyword>
<evidence type="ECO:0000256" key="1">
    <source>
        <dbReference type="SAM" id="MobiDB-lite"/>
    </source>
</evidence>
<feature type="compositionally biased region" description="Low complexity" evidence="1">
    <location>
        <begin position="8"/>
        <end position="27"/>
    </location>
</feature>
<name>A0A8H4VZ67_9HELO</name>
<accession>A0A8H4VZ67</accession>
<proteinExistence type="predicted"/>